<keyword evidence="3" id="KW-1185">Reference proteome</keyword>
<accession>A0ABV0ZNU6</accession>
<evidence type="ECO:0000313" key="3">
    <source>
        <dbReference type="Proteomes" id="UP001469553"/>
    </source>
</evidence>
<reference evidence="2 3" key="1">
    <citation type="submission" date="2021-06" db="EMBL/GenBank/DDBJ databases">
        <authorList>
            <person name="Palmer J.M."/>
        </authorList>
    </citation>
    <scope>NUCLEOTIDE SEQUENCE [LARGE SCALE GENOMIC DNA]</scope>
    <source>
        <strain evidence="2 3">AS_MEX2019</strain>
        <tissue evidence="2">Muscle</tissue>
    </source>
</reference>
<feature type="region of interest" description="Disordered" evidence="1">
    <location>
        <begin position="46"/>
        <end position="65"/>
    </location>
</feature>
<dbReference type="PROSITE" id="PS51257">
    <property type="entry name" value="PROKAR_LIPOPROTEIN"/>
    <property type="match status" value="1"/>
</dbReference>
<dbReference type="EMBL" id="JAHRIP010067935">
    <property type="protein sequence ID" value="MEQ2307928.1"/>
    <property type="molecule type" value="Genomic_DNA"/>
</dbReference>
<proteinExistence type="predicted"/>
<comment type="caution">
    <text evidence="2">The sequence shown here is derived from an EMBL/GenBank/DDBJ whole genome shotgun (WGS) entry which is preliminary data.</text>
</comment>
<evidence type="ECO:0000313" key="2">
    <source>
        <dbReference type="EMBL" id="MEQ2307928.1"/>
    </source>
</evidence>
<name>A0ABV0ZNU6_9TELE</name>
<protein>
    <submittedName>
        <fullName evidence="2">Uncharacterized protein</fullName>
    </submittedName>
</protein>
<gene>
    <name evidence="2" type="ORF">AMECASPLE_023095</name>
</gene>
<sequence length="135" mass="15448">MEFKRKFNMEDSPPHLVQSLFTGCSNQRQVCTPPRPIISQGITFKDPLHGRHRSSAELRPSSSPLSTIGSQLLPYQGLCHLEDRIPGVEDVPNHKMSIQTHFHPQHSHLPQGSERQRNNLSLINSLTFFLLFLHY</sequence>
<evidence type="ECO:0000256" key="1">
    <source>
        <dbReference type="SAM" id="MobiDB-lite"/>
    </source>
</evidence>
<feature type="non-terminal residue" evidence="2">
    <location>
        <position position="135"/>
    </location>
</feature>
<dbReference type="Proteomes" id="UP001469553">
    <property type="component" value="Unassembled WGS sequence"/>
</dbReference>
<organism evidence="2 3">
    <name type="scientific">Ameca splendens</name>
    <dbReference type="NCBI Taxonomy" id="208324"/>
    <lineage>
        <taxon>Eukaryota</taxon>
        <taxon>Metazoa</taxon>
        <taxon>Chordata</taxon>
        <taxon>Craniata</taxon>
        <taxon>Vertebrata</taxon>
        <taxon>Euteleostomi</taxon>
        <taxon>Actinopterygii</taxon>
        <taxon>Neopterygii</taxon>
        <taxon>Teleostei</taxon>
        <taxon>Neoteleostei</taxon>
        <taxon>Acanthomorphata</taxon>
        <taxon>Ovalentaria</taxon>
        <taxon>Atherinomorphae</taxon>
        <taxon>Cyprinodontiformes</taxon>
        <taxon>Goodeidae</taxon>
        <taxon>Ameca</taxon>
    </lineage>
</organism>